<dbReference type="Gene3D" id="1.10.10.1320">
    <property type="entry name" value="Anti-sigma factor, zinc-finger domain"/>
    <property type="match status" value="1"/>
</dbReference>
<dbReference type="RefSeq" id="WP_347437404.1">
    <property type="nucleotide sequence ID" value="NZ_CP089291.1"/>
</dbReference>
<feature type="transmembrane region" description="Helical" evidence="3">
    <location>
        <begin position="81"/>
        <end position="114"/>
    </location>
</feature>
<dbReference type="EMBL" id="CP089291">
    <property type="protein sequence ID" value="UOF90704.1"/>
    <property type="molecule type" value="Genomic_DNA"/>
</dbReference>
<evidence type="ECO:0000313" key="5">
    <source>
        <dbReference type="EMBL" id="UOF90704.1"/>
    </source>
</evidence>
<proteinExistence type="inferred from homology"/>
<sequence length="175" mass="19602">MQCDEISEKLSAYVDRELDESDYSRIQQHIASCSQCEELVNEFSQISQCLQSSFAELFAADSLERMVLNRIESIRTRTQSVYLGFIVALGSFFMTCITIAALLSPWGIFVWKAINVSSRLGHGMYMVALHVLDGMHGMAVDVALLVCVIAGTAFWIMSKLIRQTSVQQLDPTTYV</sequence>
<protein>
    <recommendedName>
        <fullName evidence="2">Anti-sigma-W factor RsiW</fullName>
    </recommendedName>
</protein>
<evidence type="ECO:0000256" key="3">
    <source>
        <dbReference type="SAM" id="Phobius"/>
    </source>
</evidence>
<keyword evidence="3" id="KW-0472">Membrane</keyword>
<evidence type="ECO:0000256" key="1">
    <source>
        <dbReference type="ARBA" id="ARBA00024353"/>
    </source>
</evidence>
<feature type="domain" description="Putative zinc-finger" evidence="4">
    <location>
        <begin position="3"/>
        <end position="36"/>
    </location>
</feature>
<evidence type="ECO:0000313" key="6">
    <source>
        <dbReference type="Proteomes" id="UP000830167"/>
    </source>
</evidence>
<keyword evidence="6" id="KW-1185">Reference proteome</keyword>
<evidence type="ECO:0000256" key="2">
    <source>
        <dbReference type="ARBA" id="ARBA00024438"/>
    </source>
</evidence>
<accession>A0ABY4CKA0</accession>
<comment type="similarity">
    <text evidence="1">Belongs to the zinc-associated anti-sigma factor (ZAS) superfamily. Anti-sigma-W factor family.</text>
</comment>
<keyword evidence="3" id="KW-0812">Transmembrane</keyword>
<dbReference type="InterPro" id="IPR041916">
    <property type="entry name" value="Anti_sigma_zinc_sf"/>
</dbReference>
<dbReference type="Pfam" id="PF13490">
    <property type="entry name" value="zf-HC2"/>
    <property type="match status" value="1"/>
</dbReference>
<dbReference type="Proteomes" id="UP000830167">
    <property type="component" value="Chromosome"/>
</dbReference>
<keyword evidence="3" id="KW-1133">Transmembrane helix</keyword>
<gene>
    <name evidence="5" type="ORF">LSG31_00005</name>
</gene>
<reference evidence="5" key="1">
    <citation type="submission" date="2021-12" db="EMBL/GenBank/DDBJ databases">
        <title>Alicyclobacillaceae gen. nov., sp. nov., isolated from chalcocite enrichment system.</title>
        <authorList>
            <person name="Jiang Z."/>
        </authorList>
    </citation>
    <scope>NUCLEOTIDE SEQUENCE</scope>
    <source>
        <strain evidence="5">MYW30-H2</strain>
    </source>
</reference>
<evidence type="ECO:0000259" key="4">
    <source>
        <dbReference type="Pfam" id="PF13490"/>
    </source>
</evidence>
<dbReference type="InterPro" id="IPR027383">
    <property type="entry name" value="Znf_put"/>
</dbReference>
<name>A0ABY4CKA0_9BACL</name>
<organism evidence="5 6">
    <name type="scientific">Fodinisporobacter ferrooxydans</name>
    <dbReference type="NCBI Taxonomy" id="2901836"/>
    <lineage>
        <taxon>Bacteria</taxon>
        <taxon>Bacillati</taxon>
        <taxon>Bacillota</taxon>
        <taxon>Bacilli</taxon>
        <taxon>Bacillales</taxon>
        <taxon>Alicyclobacillaceae</taxon>
        <taxon>Fodinisporobacter</taxon>
    </lineage>
</organism>
<feature type="transmembrane region" description="Helical" evidence="3">
    <location>
        <begin position="134"/>
        <end position="157"/>
    </location>
</feature>